<keyword evidence="2" id="KW-1185">Reference proteome</keyword>
<organism evidence="2 3">
    <name type="scientific">Syphacia muris</name>
    <dbReference type="NCBI Taxonomy" id="451379"/>
    <lineage>
        <taxon>Eukaryota</taxon>
        <taxon>Metazoa</taxon>
        <taxon>Ecdysozoa</taxon>
        <taxon>Nematoda</taxon>
        <taxon>Chromadorea</taxon>
        <taxon>Rhabditida</taxon>
        <taxon>Spirurina</taxon>
        <taxon>Oxyuridomorpha</taxon>
        <taxon>Oxyuroidea</taxon>
        <taxon>Oxyuridae</taxon>
        <taxon>Syphacia</taxon>
    </lineage>
</organism>
<accession>A0A0N5AVL4</accession>
<dbReference type="WBParaSite" id="SMUV_0000893701-mRNA-1">
    <property type="protein sequence ID" value="SMUV_0000893701-mRNA-1"/>
    <property type="gene ID" value="SMUV_0000893701"/>
</dbReference>
<dbReference type="STRING" id="451379.A0A0N5AVL4"/>
<evidence type="ECO:0000313" key="3">
    <source>
        <dbReference type="WBParaSite" id="SMUV_0000893701-mRNA-1"/>
    </source>
</evidence>
<dbReference type="AlphaFoldDB" id="A0A0N5AVL4"/>
<keyword evidence="1" id="KW-0472">Membrane</keyword>
<protein>
    <submittedName>
        <fullName evidence="3">MIF4G domain-containing protein</fullName>
    </submittedName>
</protein>
<evidence type="ECO:0000256" key="1">
    <source>
        <dbReference type="SAM" id="Phobius"/>
    </source>
</evidence>
<keyword evidence="1" id="KW-0812">Transmembrane</keyword>
<reference evidence="3" key="1">
    <citation type="submission" date="2017-02" db="UniProtKB">
        <authorList>
            <consortium name="WormBaseParasite"/>
        </authorList>
    </citation>
    <scope>IDENTIFICATION</scope>
</reference>
<sequence length="148" mass="17189">MLVFKLFFFISKNFQLGIFHCLYLIFLNYYLSKSRDAITRPMLVNACEQCLLSNKKFGPFTFQLLVEKLLDDDIKEVEKTEIYCEPFVLEADLGLTSRALELCKTVYRSTASITQKFIEAVFQWLVQLSEGIYVEYCFSLGLLSDSLL</sequence>
<keyword evidence="1" id="KW-1133">Transmembrane helix</keyword>
<proteinExistence type="predicted"/>
<feature type="transmembrane region" description="Helical" evidence="1">
    <location>
        <begin position="6"/>
        <end position="31"/>
    </location>
</feature>
<evidence type="ECO:0000313" key="2">
    <source>
        <dbReference type="Proteomes" id="UP000046393"/>
    </source>
</evidence>
<dbReference type="Proteomes" id="UP000046393">
    <property type="component" value="Unplaced"/>
</dbReference>
<name>A0A0N5AVL4_9BILA</name>